<sequence length="108" mass="12291">MDCLVVHPFETCHSRNSTPRIDSRAPFSGAEMTNPSERRTLYRRFMDLSMDYGYGNRLWIYCEEGVAQTIVGLFGEGVIHENGFSDYRSRETLMVCSTRVVVSEAGLL</sequence>
<proteinExistence type="predicted"/>
<reference evidence="1 2" key="1">
    <citation type="submission" date="2021-06" db="EMBL/GenBank/DDBJ databases">
        <title>Caerostris darwini draft genome.</title>
        <authorList>
            <person name="Kono N."/>
            <person name="Arakawa K."/>
        </authorList>
    </citation>
    <scope>NUCLEOTIDE SEQUENCE [LARGE SCALE GENOMIC DNA]</scope>
</reference>
<comment type="caution">
    <text evidence="1">The sequence shown here is derived from an EMBL/GenBank/DDBJ whole genome shotgun (WGS) entry which is preliminary data.</text>
</comment>
<dbReference type="Proteomes" id="UP001054837">
    <property type="component" value="Unassembled WGS sequence"/>
</dbReference>
<gene>
    <name evidence="1" type="ORF">CDAR_283581</name>
</gene>
<protein>
    <submittedName>
        <fullName evidence="1">Uncharacterized protein</fullName>
    </submittedName>
</protein>
<name>A0AAV4PBP6_9ARAC</name>
<organism evidence="1 2">
    <name type="scientific">Caerostris darwini</name>
    <dbReference type="NCBI Taxonomy" id="1538125"/>
    <lineage>
        <taxon>Eukaryota</taxon>
        <taxon>Metazoa</taxon>
        <taxon>Ecdysozoa</taxon>
        <taxon>Arthropoda</taxon>
        <taxon>Chelicerata</taxon>
        <taxon>Arachnida</taxon>
        <taxon>Araneae</taxon>
        <taxon>Araneomorphae</taxon>
        <taxon>Entelegynae</taxon>
        <taxon>Araneoidea</taxon>
        <taxon>Araneidae</taxon>
        <taxon>Caerostris</taxon>
    </lineage>
</organism>
<dbReference type="EMBL" id="BPLQ01002510">
    <property type="protein sequence ID" value="GIX93591.1"/>
    <property type="molecule type" value="Genomic_DNA"/>
</dbReference>
<evidence type="ECO:0000313" key="1">
    <source>
        <dbReference type="EMBL" id="GIX93591.1"/>
    </source>
</evidence>
<dbReference type="AlphaFoldDB" id="A0AAV4PBP6"/>
<keyword evidence="2" id="KW-1185">Reference proteome</keyword>
<accession>A0AAV4PBP6</accession>
<evidence type="ECO:0000313" key="2">
    <source>
        <dbReference type="Proteomes" id="UP001054837"/>
    </source>
</evidence>